<evidence type="ECO:0000313" key="2">
    <source>
        <dbReference type="Proteomes" id="UP000499080"/>
    </source>
</evidence>
<keyword evidence="2" id="KW-1185">Reference proteome</keyword>
<reference evidence="1 2" key="1">
    <citation type="journal article" date="2019" name="Sci. Rep.">
        <title>Orb-weaving spider Araneus ventricosus genome elucidates the spidroin gene catalogue.</title>
        <authorList>
            <person name="Kono N."/>
            <person name="Nakamura H."/>
            <person name="Ohtoshi R."/>
            <person name="Moran D.A.P."/>
            <person name="Shinohara A."/>
            <person name="Yoshida Y."/>
            <person name="Fujiwara M."/>
            <person name="Mori M."/>
            <person name="Tomita M."/>
            <person name="Arakawa K."/>
        </authorList>
    </citation>
    <scope>NUCLEOTIDE SEQUENCE [LARGE SCALE GENOMIC DNA]</scope>
</reference>
<comment type="caution">
    <text evidence="1">The sequence shown here is derived from an EMBL/GenBank/DDBJ whole genome shotgun (WGS) entry which is preliminary data.</text>
</comment>
<accession>A0A4Y2T805</accession>
<protein>
    <submittedName>
        <fullName evidence="1">Retrovirus-related Pol polyprotein from type-2 retrotransposable element R2DM</fullName>
    </submittedName>
</protein>
<dbReference type="Proteomes" id="UP000499080">
    <property type="component" value="Unassembled WGS sequence"/>
</dbReference>
<sequence>MSLPRDGCRVPQFTDCPIDTSIDSKLMSPISTDEIGKCFPRNGSSPGPDLSSVGELRRISKFELAKIYNIFLLCRRVPDRFCCARTVFLPKKRDAVDPGDFRPISLTPIPARLFSKILARRLAPSVHLDPDQRGFIESDGIAQNTFLLDYVLRHSREKVKRTCGFFGSKKSF</sequence>
<proteinExistence type="predicted"/>
<dbReference type="AlphaFoldDB" id="A0A4Y2T805"/>
<dbReference type="OrthoDB" id="8195432at2759"/>
<evidence type="ECO:0000313" key="1">
    <source>
        <dbReference type="EMBL" id="GBN95225.1"/>
    </source>
</evidence>
<gene>
    <name evidence="1" type="primary">pol_936</name>
    <name evidence="1" type="ORF">AVEN_120659_1</name>
</gene>
<dbReference type="PANTHER" id="PTHR19446">
    <property type="entry name" value="REVERSE TRANSCRIPTASES"/>
    <property type="match status" value="1"/>
</dbReference>
<name>A0A4Y2T805_ARAVE</name>
<dbReference type="EMBL" id="BGPR01025923">
    <property type="protein sequence ID" value="GBN95225.1"/>
    <property type="molecule type" value="Genomic_DNA"/>
</dbReference>
<organism evidence="1 2">
    <name type="scientific">Araneus ventricosus</name>
    <name type="common">Orbweaver spider</name>
    <name type="synonym">Epeira ventricosa</name>
    <dbReference type="NCBI Taxonomy" id="182803"/>
    <lineage>
        <taxon>Eukaryota</taxon>
        <taxon>Metazoa</taxon>
        <taxon>Ecdysozoa</taxon>
        <taxon>Arthropoda</taxon>
        <taxon>Chelicerata</taxon>
        <taxon>Arachnida</taxon>
        <taxon>Araneae</taxon>
        <taxon>Araneomorphae</taxon>
        <taxon>Entelegynae</taxon>
        <taxon>Araneoidea</taxon>
        <taxon>Araneidae</taxon>
        <taxon>Araneus</taxon>
    </lineage>
</organism>